<keyword evidence="12 23" id="KW-0472">Membrane</keyword>
<proteinExistence type="inferred from homology"/>
<dbReference type="STRING" id="8030.ENSSSAP00000111364"/>
<evidence type="ECO:0000256" key="20">
    <source>
        <dbReference type="PIRSR" id="PIRSR601382-3"/>
    </source>
</evidence>
<evidence type="ECO:0000256" key="16">
    <source>
        <dbReference type="ARBA" id="ARBA00048605"/>
    </source>
</evidence>
<dbReference type="SUPFAM" id="SSF48225">
    <property type="entry name" value="Seven-hairpin glycosidases"/>
    <property type="match status" value="1"/>
</dbReference>
<dbReference type="PANTHER" id="PTHR11742:SF55">
    <property type="entry name" value="ENDOPLASMIC RETICULUM MANNOSYL-OLIGOSACCHARIDE 1,2-ALPHA-MANNOSIDASE"/>
    <property type="match status" value="1"/>
</dbReference>
<keyword evidence="10" id="KW-0735">Signal-anchor</keyword>
<evidence type="ECO:0000256" key="6">
    <source>
        <dbReference type="ARBA" id="ARBA00022723"/>
    </source>
</evidence>
<evidence type="ECO:0000256" key="7">
    <source>
        <dbReference type="ARBA" id="ARBA00022801"/>
    </source>
</evidence>
<dbReference type="EC" id="3.2.1.-" evidence="21"/>
<evidence type="ECO:0000256" key="17">
    <source>
        <dbReference type="ARBA" id="ARBA00053655"/>
    </source>
</evidence>
<evidence type="ECO:0000256" key="21">
    <source>
        <dbReference type="RuleBase" id="RU361193"/>
    </source>
</evidence>
<dbReference type="GO" id="GO:0004571">
    <property type="term" value="F:mannosyl-oligosaccharide 1,2-alpha-mannosidase activity"/>
    <property type="evidence" value="ECO:0007669"/>
    <property type="project" value="UniProtKB-EC"/>
</dbReference>
<keyword evidence="11 23" id="KW-1133">Transmembrane helix</keyword>
<comment type="function">
    <text evidence="17">Involved in glycoprotein quality control targeting of misfolded glycoproteins for degradation. It primarily trims a single alpha-1,2-linked mannose residue from Man(9)GlcNAc(2) to produce Man(8)GlcNAc(2), but at high enzyme concentrations, as found in the ER quality control compartment (ERQC), it further trims the carbohydrates to Man(5-6)GlcNAc(2).</text>
</comment>
<keyword evidence="13 20" id="KW-1015">Disulfide bond</keyword>
<keyword evidence="6 19" id="KW-0479">Metal-binding</keyword>
<comment type="catalytic activity">
    <reaction evidence="15">
        <text>N(4)-(alpha-D-Man-(1-&gt;2)-alpha-D-Man-(1-&gt;2)-alpha-D-Man-(1-&gt;3)-[alpha-D-Man-(1-&gt;3)-[alpha-D-Man-(1-&gt;2)-alpha-D-Man-(1-&gt;6)]-alpha-D-Man-(1-&gt;6)]-beta-D-Man-(1-&gt;4)-beta-D-GlcNAc-(1-&gt;4)-beta-D-GlcNAc)-L-asparaginyl-[protein] (N-glucan mannose isomer 8A1,2,3B1,3) + 3 H2O = N(4)-(alpha-D-Man-(1-&gt;3)-[alpha-D-Man-(1-&gt;3)-[alpha-D-Man-(1-&gt;6)]-alpha-D-Man-(1-&gt;6)]-beta-D-Man-(1-&gt;4)-beta-D-GlcNAc-(1-&gt;4)-beta-D-GlcNAc)-L-asparaginyl-[protein] (N-glucan mannose isomer 5A1,2) + 3 beta-D-mannose</text>
        <dbReference type="Rhea" id="RHEA:56028"/>
        <dbReference type="Rhea" id="RHEA-COMP:14358"/>
        <dbReference type="Rhea" id="RHEA-COMP:14367"/>
        <dbReference type="ChEBI" id="CHEBI:15377"/>
        <dbReference type="ChEBI" id="CHEBI:28563"/>
        <dbReference type="ChEBI" id="CHEBI:59087"/>
        <dbReference type="ChEBI" id="CHEBI:60628"/>
        <dbReference type="EC" id="3.2.1.113"/>
    </reaction>
</comment>
<feature type="region of interest" description="Disordered" evidence="22">
    <location>
        <begin position="130"/>
        <end position="191"/>
    </location>
</feature>
<dbReference type="InterPro" id="IPR012341">
    <property type="entry name" value="6hp_glycosidase-like_sf"/>
</dbReference>
<dbReference type="InterPro" id="IPR001382">
    <property type="entry name" value="Glyco_hydro_47"/>
</dbReference>
<evidence type="ECO:0000256" key="11">
    <source>
        <dbReference type="ARBA" id="ARBA00022989"/>
    </source>
</evidence>
<dbReference type="GO" id="GO:0005789">
    <property type="term" value="C:endoplasmic reticulum membrane"/>
    <property type="evidence" value="ECO:0007669"/>
    <property type="project" value="UniProtKB-SubCell"/>
</dbReference>
<feature type="active site" description="Proton donor" evidence="18">
    <location>
        <position position="564"/>
    </location>
</feature>
<keyword evidence="9 19" id="KW-0106">Calcium</keyword>
<evidence type="ECO:0000256" key="15">
    <source>
        <dbReference type="ARBA" id="ARBA00047669"/>
    </source>
</evidence>
<evidence type="ECO:0000256" key="1">
    <source>
        <dbReference type="ARBA" id="ARBA00001913"/>
    </source>
</evidence>
<evidence type="ECO:0000313" key="26">
    <source>
        <dbReference type="RefSeq" id="XP_013983851.1"/>
    </source>
</evidence>
<dbReference type="PRINTS" id="PR00747">
    <property type="entry name" value="GLYHDRLASE47"/>
</dbReference>
<dbReference type="GO" id="GO:0036503">
    <property type="term" value="P:ERAD pathway"/>
    <property type="evidence" value="ECO:0007669"/>
    <property type="project" value="UniProtKB-ARBA"/>
</dbReference>
<protein>
    <recommendedName>
        <fullName evidence="21">alpha-1,2-Mannosidase</fullName>
        <ecNumber evidence="21">3.2.1.-</ecNumber>
    </recommendedName>
</protein>
<dbReference type="OrthoDB" id="8118055at2759"/>
<evidence type="ECO:0000256" key="14">
    <source>
        <dbReference type="ARBA" id="ARBA00023295"/>
    </source>
</evidence>
<name>A0A1S3KZ46_SALSA</name>
<comment type="subcellular location">
    <subcellularLocation>
        <location evidence="2">Endoplasmic reticulum membrane</location>
        <topology evidence="2">Single-pass type II membrane protein</topology>
    </subcellularLocation>
</comment>
<keyword evidence="8" id="KW-0256">Endoplasmic reticulum</keyword>
<sequence>MYPPSRKDFIALTLSDQHSRSYNNGKHRRQSCWRKWKQLSRLQRSLILFLLALLLICGLLSYPSFSEQWRGMSDRAVREDWDEDWERGLKPVPPGVNPVAGPAGGPAVGLAGVAVGPELGLAVGPGLIPEVIPEPRRPKVPSIPKPPAKKRPFPNKRGPPSLQKERNVSDSLVKPVEKVPVEKAEEDEGEKPLVSWRGAMIEADEATEPPPSAHEKDVAVPPVPVNPEDTAPLAPVSVKPVDRLEMVREAFRHAWKGYKEFAWGHDELKPVSKSYGEWFGLGLTLIDALDTMWILGLKEEFEEARKWVETELSFSKNVDVNLFESTIRILGGLLSTYHLTGDEMFLEKAKDIGLRLMPAFKTPSKIPFSDVNIGKGTAHPPRWTSDSTLAEVTSVQLEFRELSRLTQDPQYQEVVNEVMRLVHKLPGKHDGLVPMFINTNSGQFTHKGVFTLGARADSYYEYLLKQWIQGGKTEPDLLEDYLEAIEGVKKHLLRTSGPRKLTFVGELNHNRFNPKMDHLVCFLPGTLALGAHNGLPEDHMELALQLMETCHQMYIQMETGLSPEIAHFNLQPYDGRDIDVKPADRHNLLRPETVESLFYLYRFTKDAKYRDWGWDILESFNKYTRVPSGGYTSISNVRDPVNPGPRDKMESFFLGETLKYFYLLFSDDLELLSLDKYVFNTEAHPLPIWQLPPV</sequence>
<evidence type="ECO:0000256" key="8">
    <source>
        <dbReference type="ARBA" id="ARBA00022824"/>
    </source>
</evidence>
<feature type="transmembrane region" description="Helical" evidence="23">
    <location>
        <begin position="45"/>
        <end position="65"/>
    </location>
</feature>
<evidence type="ECO:0000256" key="9">
    <source>
        <dbReference type="ARBA" id="ARBA00022837"/>
    </source>
</evidence>
<feature type="disulfide bond" evidence="20">
    <location>
        <begin position="521"/>
        <end position="550"/>
    </location>
</feature>
<dbReference type="PANTHER" id="PTHR11742">
    <property type="entry name" value="MANNOSYL-OLIGOSACCHARIDE ALPHA-1,2-MANNOSIDASE-RELATED"/>
    <property type="match status" value="1"/>
</dbReference>
<dbReference type="PaxDb" id="8030-ENSSSAP00000111364"/>
<gene>
    <name evidence="25 26" type="primary">LOC106563131</name>
</gene>
<comment type="pathway">
    <text evidence="3">Protein modification; protein glycosylation.</text>
</comment>
<evidence type="ECO:0000256" key="2">
    <source>
        <dbReference type="ARBA" id="ARBA00004648"/>
    </source>
</evidence>
<evidence type="ECO:0000256" key="23">
    <source>
        <dbReference type="SAM" id="Phobius"/>
    </source>
</evidence>
<evidence type="ECO:0000256" key="3">
    <source>
        <dbReference type="ARBA" id="ARBA00004922"/>
    </source>
</evidence>
<dbReference type="RefSeq" id="XP_013983850.1">
    <property type="nucleotide sequence ID" value="XM_014128375.1"/>
</dbReference>
<feature type="binding site" evidence="19">
    <location>
        <position position="681"/>
    </location>
    <ligand>
        <name>Ca(2+)</name>
        <dbReference type="ChEBI" id="CHEBI:29108"/>
    </ligand>
</feature>
<feature type="active site" description="Proton donor" evidence="18">
    <location>
        <position position="324"/>
    </location>
</feature>
<dbReference type="RefSeq" id="XP_013983851.1">
    <property type="nucleotide sequence ID" value="XM_014128376.1"/>
</dbReference>
<dbReference type="AlphaFoldDB" id="A0A1S3KZ46"/>
<dbReference type="GO" id="GO:0005975">
    <property type="term" value="P:carbohydrate metabolic process"/>
    <property type="evidence" value="ECO:0007669"/>
    <property type="project" value="InterPro"/>
</dbReference>
<evidence type="ECO:0000256" key="19">
    <source>
        <dbReference type="PIRSR" id="PIRSR601382-2"/>
    </source>
</evidence>
<evidence type="ECO:0000313" key="24">
    <source>
        <dbReference type="Proteomes" id="UP001652741"/>
    </source>
</evidence>
<dbReference type="Pfam" id="PF01532">
    <property type="entry name" value="Glyco_hydro_47"/>
    <property type="match status" value="1"/>
</dbReference>
<evidence type="ECO:0000256" key="22">
    <source>
        <dbReference type="SAM" id="MobiDB-lite"/>
    </source>
</evidence>
<comment type="cofactor">
    <cofactor evidence="1 19">
        <name>Ca(2+)</name>
        <dbReference type="ChEBI" id="CHEBI:29108"/>
    </cofactor>
</comment>
<dbReference type="OMA" id="WDAYTKY"/>
<dbReference type="Bgee" id="ENSSSAG00000078341">
    <property type="expression patterns" value="Expressed in ovary and 21 other cell types or tissues"/>
</dbReference>
<keyword evidence="24" id="KW-1185">Reference proteome</keyword>
<dbReference type="InterPro" id="IPR050749">
    <property type="entry name" value="Glycosyl_Hydrolase_47"/>
</dbReference>
<dbReference type="KEGG" id="sasa:106563131"/>
<evidence type="ECO:0000256" key="4">
    <source>
        <dbReference type="ARBA" id="ARBA00007658"/>
    </source>
</evidence>
<organism evidence="24 25">
    <name type="scientific">Salmo salar</name>
    <name type="common">Atlantic salmon</name>
    <dbReference type="NCBI Taxonomy" id="8030"/>
    <lineage>
        <taxon>Eukaryota</taxon>
        <taxon>Metazoa</taxon>
        <taxon>Chordata</taxon>
        <taxon>Craniata</taxon>
        <taxon>Vertebrata</taxon>
        <taxon>Euteleostomi</taxon>
        <taxon>Actinopterygii</taxon>
        <taxon>Neopterygii</taxon>
        <taxon>Teleostei</taxon>
        <taxon>Protacanthopterygii</taxon>
        <taxon>Salmoniformes</taxon>
        <taxon>Salmonidae</taxon>
        <taxon>Salmoninae</taxon>
        <taxon>Salmo</taxon>
    </lineage>
</organism>
<dbReference type="Gene3D" id="1.50.10.10">
    <property type="match status" value="1"/>
</dbReference>
<dbReference type="Proteomes" id="UP001652741">
    <property type="component" value="Chromosome ssa11"/>
</dbReference>
<keyword evidence="5 23" id="KW-0812">Transmembrane</keyword>
<evidence type="ECO:0000313" key="25">
    <source>
        <dbReference type="RefSeq" id="XP_013983850.1"/>
    </source>
</evidence>
<feature type="active site" evidence="18">
    <location>
        <position position="457"/>
    </location>
</feature>
<keyword evidence="7 21" id="KW-0378">Hydrolase</keyword>
<evidence type="ECO:0000256" key="13">
    <source>
        <dbReference type="ARBA" id="ARBA00023157"/>
    </source>
</evidence>
<evidence type="ECO:0000256" key="10">
    <source>
        <dbReference type="ARBA" id="ARBA00022968"/>
    </source>
</evidence>
<comment type="similarity">
    <text evidence="4 21">Belongs to the glycosyl hydrolase 47 family.</text>
</comment>
<evidence type="ECO:0000256" key="5">
    <source>
        <dbReference type="ARBA" id="ARBA00022692"/>
    </source>
</evidence>
<accession>A0A1S3KZ46</accession>
<comment type="catalytic activity">
    <reaction evidence="16">
        <text>N(4)-(alpha-D-Man-(1-&gt;2)-alpha-D-Man-(1-&gt;2)-alpha-D-Man-(1-&gt;3)-[alpha-D-Man-(1-&gt;2)-alpha-D-Man-(1-&gt;3)-[alpha-D-Man-(1-&gt;2)-alpha-D-Man-(1-&gt;6)]-alpha-D-Man-(1-&gt;6)]-beta-D-Man-(1-&gt;4)-beta-D-GlcNAc-(1-&gt;4)-beta-D-GlcNAc)-L-asparaginyl-[protein] (N-glucan mannose isomer 9A1,2,3B1,2,3) + 4 H2O = N(4)-(alpha-D-Man-(1-&gt;3)-[alpha-D-Man-(1-&gt;3)-[alpha-D-Man-(1-&gt;6)]-alpha-D-Man-(1-&gt;6)]-beta-D-Man-(1-&gt;4)-beta-D-GlcNAc-(1-&gt;4)-beta-D-GlcNAc)-L-asparaginyl-[protein] (N-glucan mannose isomer 5A1,2) + 4 beta-D-mannose</text>
        <dbReference type="Rhea" id="RHEA:56008"/>
        <dbReference type="Rhea" id="RHEA-COMP:14356"/>
        <dbReference type="Rhea" id="RHEA-COMP:14367"/>
        <dbReference type="ChEBI" id="CHEBI:15377"/>
        <dbReference type="ChEBI" id="CHEBI:28563"/>
        <dbReference type="ChEBI" id="CHEBI:59087"/>
        <dbReference type="ChEBI" id="CHEBI:139493"/>
        <dbReference type="EC" id="3.2.1.113"/>
    </reaction>
</comment>
<dbReference type="InterPro" id="IPR036026">
    <property type="entry name" value="Seven-hairpin_glycosidases"/>
</dbReference>
<evidence type="ECO:0000256" key="12">
    <source>
        <dbReference type="ARBA" id="ARBA00023136"/>
    </source>
</evidence>
<dbReference type="FunFam" id="1.50.10.10:FF:000010">
    <property type="entry name" value="alpha-1,2-Mannosidase"/>
    <property type="match status" value="1"/>
</dbReference>
<evidence type="ECO:0000256" key="18">
    <source>
        <dbReference type="PIRSR" id="PIRSR601382-1"/>
    </source>
</evidence>
<reference evidence="25 26" key="1">
    <citation type="submission" date="2025-04" db="UniProtKB">
        <authorList>
            <consortium name="RefSeq"/>
        </authorList>
    </citation>
    <scope>IDENTIFICATION</scope>
    <source>
        <tissue evidence="25 26">Muscle</tissue>
    </source>
</reference>
<keyword evidence="14 21" id="KW-0326">Glycosidase</keyword>
<dbReference type="GO" id="GO:0005509">
    <property type="term" value="F:calcium ion binding"/>
    <property type="evidence" value="ECO:0007669"/>
    <property type="project" value="InterPro"/>
</dbReference>
<feature type="active site" evidence="18">
    <location>
        <position position="592"/>
    </location>
</feature>